<name>X1BS50_9ZZZZ</name>
<feature type="domain" description="Outer membrane lipoprotein BamD-like" evidence="4">
    <location>
        <begin position="91"/>
        <end position="263"/>
    </location>
</feature>
<evidence type="ECO:0000313" key="5">
    <source>
        <dbReference type="EMBL" id="GAG74971.1"/>
    </source>
</evidence>
<feature type="non-terminal residue" evidence="5">
    <location>
        <position position="290"/>
    </location>
</feature>
<gene>
    <name evidence="5" type="ORF">S01H4_34760</name>
</gene>
<dbReference type="Gene3D" id="1.25.40.10">
    <property type="entry name" value="Tetratricopeptide repeat domain"/>
    <property type="match status" value="1"/>
</dbReference>
<keyword evidence="1" id="KW-0732">Signal</keyword>
<sequence>MIAKRSLVCVIALFLSTVFSSDLNARRKKLKATIAETSEVKQEEPMIVCTSTRKSRKAKKVEMAKQNPSQRTWSLFSKKTLSSMNFEELKQSKDEQLATNNKDGAIKFLEKMIPQCTDMRELEKIMIELGDLYYETERLTKAYTMYREFVNMYPGSQKVEYALYRAIVCKFDGINDAERDQTPTKETLALAEEFLERSDVFTTHIDDVKTIRKQCRDRLFDNVESIFNFYLNNKRVISASQRITTIKKEFGTKDEEENLLEVAFEPRIINLEIEFAQAINNNELLAQNKR</sequence>
<evidence type="ECO:0000256" key="3">
    <source>
        <dbReference type="ARBA" id="ARBA00023237"/>
    </source>
</evidence>
<dbReference type="AlphaFoldDB" id="X1BS50"/>
<reference evidence="5" key="1">
    <citation type="journal article" date="2014" name="Front. Microbiol.">
        <title>High frequency of phylogenetically diverse reductive dehalogenase-homologous genes in deep subseafloor sedimentary metagenomes.</title>
        <authorList>
            <person name="Kawai M."/>
            <person name="Futagami T."/>
            <person name="Toyoda A."/>
            <person name="Takaki Y."/>
            <person name="Nishi S."/>
            <person name="Hori S."/>
            <person name="Arai W."/>
            <person name="Tsubouchi T."/>
            <person name="Morono Y."/>
            <person name="Uchiyama I."/>
            <person name="Ito T."/>
            <person name="Fujiyama A."/>
            <person name="Inagaki F."/>
            <person name="Takami H."/>
        </authorList>
    </citation>
    <scope>NUCLEOTIDE SEQUENCE</scope>
    <source>
        <strain evidence="5">Expedition CK06-06</strain>
    </source>
</reference>
<dbReference type="InterPro" id="IPR011990">
    <property type="entry name" value="TPR-like_helical_dom_sf"/>
</dbReference>
<evidence type="ECO:0000256" key="1">
    <source>
        <dbReference type="ARBA" id="ARBA00022729"/>
    </source>
</evidence>
<dbReference type="InterPro" id="IPR039565">
    <property type="entry name" value="BamD-like"/>
</dbReference>
<dbReference type="EMBL" id="BART01018409">
    <property type="protein sequence ID" value="GAG74971.1"/>
    <property type="molecule type" value="Genomic_DNA"/>
</dbReference>
<dbReference type="Pfam" id="PF13525">
    <property type="entry name" value="YfiO"/>
    <property type="match status" value="1"/>
</dbReference>
<comment type="caution">
    <text evidence="5">The sequence shown here is derived from an EMBL/GenBank/DDBJ whole genome shotgun (WGS) entry which is preliminary data.</text>
</comment>
<protein>
    <recommendedName>
        <fullName evidence="4">Outer membrane lipoprotein BamD-like domain-containing protein</fullName>
    </recommendedName>
</protein>
<accession>X1BS50</accession>
<dbReference type="InterPro" id="IPR019734">
    <property type="entry name" value="TPR_rpt"/>
</dbReference>
<organism evidence="5">
    <name type="scientific">marine sediment metagenome</name>
    <dbReference type="NCBI Taxonomy" id="412755"/>
    <lineage>
        <taxon>unclassified sequences</taxon>
        <taxon>metagenomes</taxon>
        <taxon>ecological metagenomes</taxon>
    </lineage>
</organism>
<dbReference type="SUPFAM" id="SSF48452">
    <property type="entry name" value="TPR-like"/>
    <property type="match status" value="1"/>
</dbReference>
<dbReference type="InterPro" id="IPR017689">
    <property type="entry name" value="BamD"/>
</dbReference>
<keyword evidence="3" id="KW-0998">Cell outer membrane</keyword>
<dbReference type="NCBIfam" id="TIGR03302">
    <property type="entry name" value="OM_YfiO"/>
    <property type="match status" value="1"/>
</dbReference>
<evidence type="ECO:0000259" key="4">
    <source>
        <dbReference type="Pfam" id="PF13525"/>
    </source>
</evidence>
<proteinExistence type="predicted"/>
<dbReference type="PROSITE" id="PS50005">
    <property type="entry name" value="TPR"/>
    <property type="match status" value="1"/>
</dbReference>
<evidence type="ECO:0000256" key="2">
    <source>
        <dbReference type="ARBA" id="ARBA00023136"/>
    </source>
</evidence>
<keyword evidence="2" id="KW-0472">Membrane</keyword>